<dbReference type="AlphaFoldDB" id="A0A1C3RH87"/>
<gene>
    <name evidence="1" type="ORF">MTBPR1_220005</name>
</gene>
<protein>
    <submittedName>
        <fullName evidence="1">Uncharacterized protein</fullName>
    </submittedName>
</protein>
<reference evidence="1 2" key="1">
    <citation type="submission" date="2016-07" db="EMBL/GenBank/DDBJ databases">
        <authorList>
            <person name="Lefevre C.T."/>
        </authorList>
    </citation>
    <scope>NUCLEOTIDE SEQUENCE [LARGE SCALE GENOMIC DNA]</scope>
    <source>
        <strain evidence="1">PR1</strain>
    </source>
</reference>
<dbReference type="EMBL" id="FLYE01000015">
    <property type="protein sequence ID" value="SCA56572.1"/>
    <property type="molecule type" value="Genomic_DNA"/>
</dbReference>
<dbReference type="Proteomes" id="UP000231658">
    <property type="component" value="Unassembled WGS sequence"/>
</dbReference>
<dbReference type="InterPro" id="IPR046734">
    <property type="entry name" value="DUF6626"/>
</dbReference>
<keyword evidence="2" id="KW-1185">Reference proteome</keyword>
<dbReference type="STRING" id="1867952.MTBPR1_220005"/>
<dbReference type="RefSeq" id="WP_069188673.1">
    <property type="nucleotide sequence ID" value="NZ_FLYE01000015.1"/>
</dbReference>
<proteinExistence type="predicted"/>
<evidence type="ECO:0000313" key="1">
    <source>
        <dbReference type="EMBL" id="SCA56572.1"/>
    </source>
</evidence>
<sequence>MITINEVYDFLRKHQIVQSQEDFSSRFLRKSPRYYSMVKASDHETSIEAMNTLAARLVQIADGVEMVKNKNPLSDEAKRYSKRLSEYILMKSLQRQPNTHSKEVQNFI</sequence>
<name>A0A1C3RH87_9PROT</name>
<dbReference type="Pfam" id="PF20331">
    <property type="entry name" value="DUF6626"/>
    <property type="match status" value="1"/>
</dbReference>
<evidence type="ECO:0000313" key="2">
    <source>
        <dbReference type="Proteomes" id="UP000231658"/>
    </source>
</evidence>
<accession>A0A1C3RH87</accession>
<organism evidence="1 2">
    <name type="scientific">Candidatus Terasakiella magnetica</name>
    <dbReference type="NCBI Taxonomy" id="1867952"/>
    <lineage>
        <taxon>Bacteria</taxon>
        <taxon>Pseudomonadati</taxon>
        <taxon>Pseudomonadota</taxon>
        <taxon>Alphaproteobacteria</taxon>
        <taxon>Rhodospirillales</taxon>
        <taxon>Terasakiellaceae</taxon>
        <taxon>Terasakiella</taxon>
    </lineage>
</organism>